<dbReference type="InterPro" id="IPR051531">
    <property type="entry name" value="N-acetyltransferase"/>
</dbReference>
<dbReference type="InterPro" id="IPR000182">
    <property type="entry name" value="GNAT_dom"/>
</dbReference>
<dbReference type="EMBL" id="CVRB01000005">
    <property type="protein sequence ID" value="CRK84647.1"/>
    <property type="molecule type" value="Genomic_DNA"/>
</dbReference>
<evidence type="ECO:0000259" key="1">
    <source>
        <dbReference type="PROSITE" id="PS51186"/>
    </source>
</evidence>
<dbReference type="OrthoDB" id="9798081at2"/>
<sequence length="326" mass="37648">MKILETDRLTLRLQTTNDSAFILELLNDPSWLQFIGDRCVRTLDDARAYILNGPVRMYEQFGFCLYLVERKEDHAQIGICGLVKRDSLKDVDIGFAFLPKYWSKGYAYEAASAVMSYGKDTLGLSRIVAITAQENQASARLLEKLDFRFERLIQLANVPEELKLFVFDKTKNYIKKQRESSETKVILDRLTASFFDAFTNINGNKPNVRALTELFIPEAMIIKNTDCAPIIYSLQQFIEPREKLLSEGNLINFKEEELYEITEIFGNIAHRFSLYRKIGVMSGEAFDTMGMKTMQFIRTPCGWKISSIAWDDERNGLTIPEKYRKK</sequence>
<dbReference type="InterPro" id="IPR016181">
    <property type="entry name" value="Acyl_CoA_acyltransferase"/>
</dbReference>
<gene>
    <name evidence="2" type="ORF">BN000_04692</name>
</gene>
<dbReference type="Proteomes" id="UP000199087">
    <property type="component" value="Unassembled WGS sequence"/>
</dbReference>
<keyword evidence="2" id="KW-0808">Transferase</keyword>
<dbReference type="InterPro" id="IPR032710">
    <property type="entry name" value="NTF2-like_dom_sf"/>
</dbReference>
<keyword evidence="3" id="KW-1185">Reference proteome</keyword>
<evidence type="ECO:0000313" key="2">
    <source>
        <dbReference type="EMBL" id="CRK84647.1"/>
    </source>
</evidence>
<organism evidence="2 3">
    <name type="scientific">Neobacillus massiliamazoniensis</name>
    <dbReference type="NCBI Taxonomy" id="1499688"/>
    <lineage>
        <taxon>Bacteria</taxon>
        <taxon>Bacillati</taxon>
        <taxon>Bacillota</taxon>
        <taxon>Bacilli</taxon>
        <taxon>Bacillales</taxon>
        <taxon>Bacillaceae</taxon>
        <taxon>Neobacillus</taxon>
    </lineage>
</organism>
<evidence type="ECO:0000313" key="3">
    <source>
        <dbReference type="Proteomes" id="UP000199087"/>
    </source>
</evidence>
<dbReference type="Pfam" id="PF13302">
    <property type="entry name" value="Acetyltransf_3"/>
    <property type="match status" value="1"/>
</dbReference>
<dbReference type="SUPFAM" id="SSF54427">
    <property type="entry name" value="NTF2-like"/>
    <property type="match status" value="1"/>
</dbReference>
<accession>A0A0U1P346</accession>
<dbReference type="PANTHER" id="PTHR43792:SF1">
    <property type="entry name" value="N-ACETYLTRANSFERASE DOMAIN-CONTAINING PROTEIN"/>
    <property type="match status" value="1"/>
</dbReference>
<dbReference type="STRING" id="1499688.BN000_04692"/>
<dbReference type="SUPFAM" id="SSF55729">
    <property type="entry name" value="Acyl-CoA N-acyltransferases (Nat)"/>
    <property type="match status" value="1"/>
</dbReference>
<protein>
    <submittedName>
        <fullName evidence="2">N-acetyltransferase GCN5</fullName>
    </submittedName>
</protein>
<dbReference type="AlphaFoldDB" id="A0A0U1P346"/>
<dbReference type="GO" id="GO:0016747">
    <property type="term" value="F:acyltransferase activity, transferring groups other than amino-acyl groups"/>
    <property type="evidence" value="ECO:0007669"/>
    <property type="project" value="InterPro"/>
</dbReference>
<feature type="domain" description="N-acetyltransferase" evidence="1">
    <location>
        <begin position="9"/>
        <end position="172"/>
    </location>
</feature>
<reference evidence="3" key="1">
    <citation type="submission" date="2015-05" db="EMBL/GenBank/DDBJ databases">
        <authorList>
            <person name="Urmite Genomes"/>
        </authorList>
    </citation>
    <scope>NUCLEOTIDE SEQUENCE [LARGE SCALE GENOMIC DNA]</scope>
    <source>
        <strain evidence="3">LF1</strain>
    </source>
</reference>
<dbReference type="PANTHER" id="PTHR43792">
    <property type="entry name" value="GNAT FAMILY, PUTATIVE (AFU_ORTHOLOGUE AFUA_3G00765)-RELATED-RELATED"/>
    <property type="match status" value="1"/>
</dbReference>
<proteinExistence type="predicted"/>
<name>A0A0U1P346_9BACI</name>
<dbReference type="PROSITE" id="PS51186">
    <property type="entry name" value="GNAT"/>
    <property type="match status" value="1"/>
</dbReference>
<dbReference type="Gene3D" id="3.40.630.30">
    <property type="match status" value="1"/>
</dbReference>